<sequence length="302" mass="34142">MSSTIELGDRLLPENNAQGPVLSWNERIRNQEIYSRTCKRYYKNTVEVSPSENEEIQACRCGRLKRSHSLEAIPGERLSNDDNHNDIVQVAVCTYGTLTGLTNDSKFIRCDIDTPAAILYNLIKEDINRQHYETGPRFIITICGGHKYFTMSEPHEKEFMNGILDAASDAGAWILTSGMNNGVVKIIGEGFSQYPLLKQMSDFSKFVLCIGLTKWGCLTEQTRNELKEISSQSSNPSNNQILENFIEDKETLEPHHTHFLLLDDGQLNGYLNDTLRTNFVDEFTKDTTTTNGTQVGDTRKSK</sequence>
<dbReference type="GO" id="GO:0005886">
    <property type="term" value="C:plasma membrane"/>
    <property type="evidence" value="ECO:0007669"/>
    <property type="project" value="TreeGrafter"/>
</dbReference>
<comment type="caution">
    <text evidence="2">The sequence shown here is derived from an EMBL/GenBank/DDBJ whole genome shotgun (WGS) entry which is preliminary data.</text>
</comment>
<dbReference type="Proteomes" id="UP000677228">
    <property type="component" value="Unassembled WGS sequence"/>
</dbReference>
<proteinExistence type="predicted"/>
<dbReference type="InterPro" id="IPR050927">
    <property type="entry name" value="TRPM"/>
</dbReference>
<evidence type="ECO:0000313" key="2">
    <source>
        <dbReference type="EMBL" id="CAF1099357.1"/>
    </source>
</evidence>
<dbReference type="Proteomes" id="UP000682733">
    <property type="component" value="Unassembled WGS sequence"/>
</dbReference>
<dbReference type="InterPro" id="IPR041491">
    <property type="entry name" value="TRPM_SLOG"/>
</dbReference>
<dbReference type="AlphaFoldDB" id="A0A814NXA6"/>
<dbReference type="PANTHER" id="PTHR13800">
    <property type="entry name" value="TRANSIENT RECEPTOR POTENTIAL CATION CHANNEL, SUBFAMILY M, MEMBER 6"/>
    <property type="match status" value="1"/>
</dbReference>
<evidence type="ECO:0000313" key="6">
    <source>
        <dbReference type="Proteomes" id="UP000663829"/>
    </source>
</evidence>
<dbReference type="Proteomes" id="UP000681722">
    <property type="component" value="Unassembled WGS sequence"/>
</dbReference>
<name>A0A814NXA6_9BILA</name>
<dbReference type="GO" id="GO:0099604">
    <property type="term" value="F:ligand-gated calcium channel activity"/>
    <property type="evidence" value="ECO:0007669"/>
    <property type="project" value="TreeGrafter"/>
</dbReference>
<dbReference type="EMBL" id="CAJOBC010005456">
    <property type="protein sequence ID" value="CAF3864433.1"/>
    <property type="molecule type" value="Genomic_DNA"/>
</dbReference>
<protein>
    <recommendedName>
        <fullName evidence="1">TRPM SLOG domain-containing protein</fullName>
    </recommendedName>
</protein>
<dbReference type="Proteomes" id="UP000663829">
    <property type="component" value="Unassembled WGS sequence"/>
</dbReference>
<gene>
    <name evidence="2" type="ORF">GPM918_LOCUS18666</name>
    <name evidence="3" type="ORF">OVA965_LOCUS34229</name>
    <name evidence="4" type="ORF">SRO942_LOCUS18665</name>
    <name evidence="5" type="ORF">TMI583_LOCUS35143</name>
</gene>
<dbReference type="Pfam" id="PF18139">
    <property type="entry name" value="LSDAT_euk"/>
    <property type="match status" value="1"/>
</dbReference>
<evidence type="ECO:0000313" key="3">
    <source>
        <dbReference type="EMBL" id="CAF1435618.1"/>
    </source>
</evidence>
<evidence type="ECO:0000313" key="5">
    <source>
        <dbReference type="EMBL" id="CAF4232939.1"/>
    </source>
</evidence>
<accession>A0A814NXA6</accession>
<dbReference type="OrthoDB" id="10043377at2759"/>
<feature type="domain" description="TRPM SLOG" evidence="1">
    <location>
        <begin position="106"/>
        <end position="287"/>
    </location>
</feature>
<keyword evidence="6" id="KW-1185">Reference proteome</keyword>
<evidence type="ECO:0000259" key="1">
    <source>
        <dbReference type="Pfam" id="PF18139"/>
    </source>
</evidence>
<dbReference type="EMBL" id="CAJNOQ010005455">
    <property type="protein sequence ID" value="CAF1099357.1"/>
    <property type="molecule type" value="Genomic_DNA"/>
</dbReference>
<evidence type="ECO:0000313" key="4">
    <source>
        <dbReference type="EMBL" id="CAF3864433.1"/>
    </source>
</evidence>
<dbReference type="PANTHER" id="PTHR13800:SF12">
    <property type="entry name" value="TRANSIENT RECEPTOR POTENTIAL CATION CHANNEL SUBFAMILY M MEMBER-LIKE 2"/>
    <property type="match status" value="1"/>
</dbReference>
<organism evidence="2 6">
    <name type="scientific">Didymodactylos carnosus</name>
    <dbReference type="NCBI Taxonomy" id="1234261"/>
    <lineage>
        <taxon>Eukaryota</taxon>
        <taxon>Metazoa</taxon>
        <taxon>Spiralia</taxon>
        <taxon>Gnathifera</taxon>
        <taxon>Rotifera</taxon>
        <taxon>Eurotatoria</taxon>
        <taxon>Bdelloidea</taxon>
        <taxon>Philodinida</taxon>
        <taxon>Philodinidae</taxon>
        <taxon>Didymodactylos</taxon>
    </lineage>
</organism>
<dbReference type="EMBL" id="CAJNOK010028499">
    <property type="protein sequence ID" value="CAF1435618.1"/>
    <property type="molecule type" value="Genomic_DNA"/>
</dbReference>
<dbReference type="EMBL" id="CAJOBA010050290">
    <property type="protein sequence ID" value="CAF4232939.1"/>
    <property type="molecule type" value="Genomic_DNA"/>
</dbReference>
<reference evidence="2" key="1">
    <citation type="submission" date="2021-02" db="EMBL/GenBank/DDBJ databases">
        <authorList>
            <person name="Nowell W R."/>
        </authorList>
    </citation>
    <scope>NUCLEOTIDE SEQUENCE</scope>
</reference>